<dbReference type="InterPro" id="IPR051796">
    <property type="entry name" value="ISF_SsuE-like"/>
</dbReference>
<organism evidence="4 5">
    <name type="scientific">Clostridium homopropionicum DSM 5847</name>
    <dbReference type="NCBI Taxonomy" id="1121318"/>
    <lineage>
        <taxon>Bacteria</taxon>
        <taxon>Bacillati</taxon>
        <taxon>Bacillota</taxon>
        <taxon>Clostridia</taxon>
        <taxon>Eubacteriales</taxon>
        <taxon>Clostridiaceae</taxon>
        <taxon>Clostridium</taxon>
    </lineage>
</organism>
<gene>
    <name evidence="4" type="primary">sgcG_2</name>
    <name evidence="4" type="ORF">CLHOM_34390</name>
</gene>
<dbReference type="STRING" id="36844.SAMN04488501_10141"/>
<evidence type="ECO:0000259" key="3">
    <source>
        <dbReference type="Pfam" id="PF03358"/>
    </source>
</evidence>
<dbReference type="SUPFAM" id="SSF52218">
    <property type="entry name" value="Flavoproteins"/>
    <property type="match status" value="1"/>
</dbReference>
<feature type="domain" description="NADPH-dependent FMN reductase-like" evidence="3">
    <location>
        <begin position="3"/>
        <end position="125"/>
    </location>
</feature>
<keyword evidence="5" id="KW-1185">Reference proteome</keyword>
<comment type="caution">
    <text evidence="4">The sequence shown here is derived from an EMBL/GenBank/DDBJ whole genome shotgun (WGS) entry which is preliminary data.</text>
</comment>
<reference evidence="5" key="1">
    <citation type="submission" date="2015-08" db="EMBL/GenBank/DDBJ databases">
        <title>Genome sequence of the strict anaerobe Clostridium homopropionicum LuHBu1 (DSM 5847T).</title>
        <authorList>
            <person name="Poehlein A."/>
            <person name="Beck M."/>
            <person name="Schiel-Bengelsdorf B."/>
            <person name="Bengelsdorf F.R."/>
            <person name="Daniel R."/>
            <person name="Duerre P."/>
        </authorList>
    </citation>
    <scope>NUCLEOTIDE SEQUENCE [LARGE SCALE GENOMIC DNA]</scope>
    <source>
        <strain evidence="5">DSM 5847</strain>
    </source>
</reference>
<dbReference type="EC" id="1.3.99.24" evidence="4"/>
<sequence>MKKILALVGSRRKLANGEILLKEVASSIGEEYELELLKLTDLKLQPCRGCYVCLMPGKKCPIDDGLYYLVDKIKEADGIILAAPDYVLGPAAVTKLLADRAIALGQLYDDLANKPCVVISTYGIKGWEGYTLAGLNTIARFLGFNLKDSHLFLGALPGEGILGEGAVERAREMGKALFGEARKSNKGECPTCWSDIWKFEGTNTAICPICGQKATLSQGEEGIQWKYDEPSTRFEVENLKEHFQVLLREMAKDFIERHEELDEVRNRYK</sequence>
<proteinExistence type="predicted"/>
<dbReference type="RefSeq" id="WP_052222872.1">
    <property type="nucleotide sequence ID" value="NZ_LHUR01000042.1"/>
</dbReference>
<evidence type="ECO:0000313" key="5">
    <source>
        <dbReference type="Proteomes" id="UP000037043"/>
    </source>
</evidence>
<protein>
    <submittedName>
        <fullName evidence="4">2-amino-4-deoxychorismate dehydrogenase</fullName>
        <ecNumber evidence="4">1.3.99.24</ecNumber>
    </submittedName>
</protein>
<dbReference type="GO" id="GO:0016491">
    <property type="term" value="F:oxidoreductase activity"/>
    <property type="evidence" value="ECO:0007669"/>
    <property type="project" value="UniProtKB-KW"/>
</dbReference>
<dbReference type="PANTHER" id="PTHR43278">
    <property type="entry name" value="NAD(P)H-DEPENDENT FMN-CONTAINING OXIDOREDUCTASE YWQN-RELATED"/>
    <property type="match status" value="1"/>
</dbReference>
<dbReference type="PATRIC" id="fig|1121318.3.peg.3437"/>
<dbReference type="InterPro" id="IPR029039">
    <property type="entry name" value="Flavoprotein-like_sf"/>
</dbReference>
<evidence type="ECO:0000313" key="4">
    <source>
        <dbReference type="EMBL" id="KOA18537.1"/>
    </source>
</evidence>
<dbReference type="AlphaFoldDB" id="A0A0L6Z6E0"/>
<keyword evidence="4" id="KW-0560">Oxidoreductase</keyword>
<dbReference type="Pfam" id="PF03358">
    <property type="entry name" value="FMN_red"/>
    <property type="match status" value="1"/>
</dbReference>
<accession>A0A0L6Z6E0</accession>
<evidence type="ECO:0000256" key="2">
    <source>
        <dbReference type="ARBA" id="ARBA00022643"/>
    </source>
</evidence>
<dbReference type="PANTHER" id="PTHR43278:SF2">
    <property type="entry name" value="IRON-SULFUR FLAVOPROTEIN"/>
    <property type="match status" value="1"/>
</dbReference>
<keyword evidence="1" id="KW-0285">Flavoprotein</keyword>
<dbReference type="InterPro" id="IPR005025">
    <property type="entry name" value="FMN_Rdtase-like_dom"/>
</dbReference>
<dbReference type="EMBL" id="LHUR01000042">
    <property type="protein sequence ID" value="KOA18537.1"/>
    <property type="molecule type" value="Genomic_DNA"/>
</dbReference>
<dbReference type="Proteomes" id="UP000037043">
    <property type="component" value="Unassembled WGS sequence"/>
</dbReference>
<keyword evidence="2" id="KW-0288">FMN</keyword>
<evidence type="ECO:0000256" key="1">
    <source>
        <dbReference type="ARBA" id="ARBA00022630"/>
    </source>
</evidence>
<name>A0A0L6Z6E0_9CLOT</name>
<dbReference type="Gene3D" id="3.40.50.360">
    <property type="match status" value="1"/>
</dbReference>